<dbReference type="PANTHER" id="PTHR20855:SF92">
    <property type="entry name" value="PROGESTIN AND ADIPOQ RECEPTOR FAMILY MEMBER 3-LIKE"/>
    <property type="match status" value="1"/>
</dbReference>
<feature type="binding site" evidence="6">
    <location>
        <position position="281"/>
    </location>
    <ligand>
        <name>Zn(2+)</name>
        <dbReference type="ChEBI" id="CHEBI:29105"/>
    </ligand>
</feature>
<evidence type="ECO:0000256" key="1">
    <source>
        <dbReference type="ARBA" id="ARBA00004141"/>
    </source>
</evidence>
<feature type="transmembrane region" description="Helical" evidence="7">
    <location>
        <begin position="133"/>
        <end position="161"/>
    </location>
</feature>
<evidence type="ECO:0000256" key="6">
    <source>
        <dbReference type="PIRSR" id="PIRSR604254-1"/>
    </source>
</evidence>
<evidence type="ECO:0000256" key="7">
    <source>
        <dbReference type="SAM" id="Phobius"/>
    </source>
</evidence>
<protein>
    <submittedName>
        <fullName evidence="8">Uncharacterized protein</fullName>
    </submittedName>
</protein>
<gene>
    <name evidence="8" type="ORF">RRG08_041477</name>
</gene>
<dbReference type="Pfam" id="PF03006">
    <property type="entry name" value="HlyIII"/>
    <property type="match status" value="1"/>
</dbReference>
<feature type="transmembrane region" description="Helical" evidence="7">
    <location>
        <begin position="316"/>
        <end position="335"/>
    </location>
</feature>
<keyword evidence="6" id="KW-0862">Zinc</keyword>
<organism evidence="8 9">
    <name type="scientific">Elysia crispata</name>
    <name type="common">lettuce slug</name>
    <dbReference type="NCBI Taxonomy" id="231223"/>
    <lineage>
        <taxon>Eukaryota</taxon>
        <taxon>Metazoa</taxon>
        <taxon>Spiralia</taxon>
        <taxon>Lophotrochozoa</taxon>
        <taxon>Mollusca</taxon>
        <taxon>Gastropoda</taxon>
        <taxon>Heterobranchia</taxon>
        <taxon>Euthyneura</taxon>
        <taxon>Panpulmonata</taxon>
        <taxon>Sacoglossa</taxon>
        <taxon>Placobranchoidea</taxon>
        <taxon>Plakobranchidae</taxon>
        <taxon>Elysia</taxon>
    </lineage>
</organism>
<dbReference type="AlphaFoldDB" id="A0AAE0Y2Z0"/>
<name>A0AAE0Y2Z0_9GAST</name>
<feature type="transmembrane region" description="Helical" evidence="7">
    <location>
        <begin position="173"/>
        <end position="194"/>
    </location>
</feature>
<keyword evidence="5 7" id="KW-0472">Membrane</keyword>
<dbReference type="InterPro" id="IPR004254">
    <property type="entry name" value="AdipoR/HlyIII-related"/>
</dbReference>
<feature type="transmembrane region" description="Helical" evidence="7">
    <location>
        <begin position="206"/>
        <end position="227"/>
    </location>
</feature>
<evidence type="ECO:0000256" key="4">
    <source>
        <dbReference type="ARBA" id="ARBA00022989"/>
    </source>
</evidence>
<dbReference type="GO" id="GO:0038023">
    <property type="term" value="F:signaling receptor activity"/>
    <property type="evidence" value="ECO:0007669"/>
    <property type="project" value="TreeGrafter"/>
</dbReference>
<dbReference type="GO" id="GO:0046872">
    <property type="term" value="F:metal ion binding"/>
    <property type="evidence" value="ECO:0007669"/>
    <property type="project" value="UniProtKB-KW"/>
</dbReference>
<feature type="binding site" evidence="6">
    <location>
        <position position="125"/>
    </location>
    <ligand>
        <name>Zn(2+)</name>
        <dbReference type="ChEBI" id="CHEBI:29105"/>
    </ligand>
</feature>
<evidence type="ECO:0000313" key="9">
    <source>
        <dbReference type="Proteomes" id="UP001283361"/>
    </source>
</evidence>
<evidence type="ECO:0000256" key="2">
    <source>
        <dbReference type="ARBA" id="ARBA00007018"/>
    </source>
</evidence>
<evidence type="ECO:0000256" key="3">
    <source>
        <dbReference type="ARBA" id="ARBA00022692"/>
    </source>
</evidence>
<feature type="binding site" evidence="6">
    <location>
        <position position="277"/>
    </location>
    <ligand>
        <name>Zn(2+)</name>
        <dbReference type="ChEBI" id="CHEBI:29105"/>
    </ligand>
</feature>
<evidence type="ECO:0000313" key="8">
    <source>
        <dbReference type="EMBL" id="KAK3730697.1"/>
    </source>
</evidence>
<feature type="transmembrane region" description="Helical" evidence="7">
    <location>
        <begin position="278"/>
        <end position="295"/>
    </location>
</feature>
<feature type="transmembrane region" description="Helical" evidence="7">
    <location>
        <begin position="239"/>
        <end position="258"/>
    </location>
</feature>
<sequence length="400" mass="45595">MSSPPTQLQVVLADMVTRCCLGSCCSSRDYQMLKVEEVPEMFQEPYIYSGYRQVDRPWSYYLRSIFMLHNESINVWTHSLGMFSVLYSLLACLRNLDLQSENHARCVLFFGVCCLVNLALSAIAHLFHSKSRWHHFAFLFLDYMGVSFFIFGSGVVSMFVCSSKPFHNLFSSWFLPANVFLSWFAFFACVYAKVKLAYNNSHRKGMILAGVVSQAVVIALPTAWRLVECVLEPTCELYHLSHLIIMFFMLIMCGVTFGCHVPESLWPGHFDILGHGHQWFHVTAVLAMMTQMWAIDVDLNLDQRAKQLQQPGAGELLVFLVILVVIESATVVYYMRSVTDTYSEASSQSLLGKDTQVDYRDAVNTEGDSQDLLSKIIKSVEMDELHGKKQTEITEKHKEE</sequence>
<dbReference type="EMBL" id="JAWDGP010007062">
    <property type="protein sequence ID" value="KAK3730697.1"/>
    <property type="molecule type" value="Genomic_DNA"/>
</dbReference>
<feature type="transmembrane region" description="Helical" evidence="7">
    <location>
        <begin position="75"/>
        <end position="94"/>
    </location>
</feature>
<dbReference type="Proteomes" id="UP001283361">
    <property type="component" value="Unassembled WGS sequence"/>
</dbReference>
<keyword evidence="3 7" id="KW-0812">Transmembrane</keyword>
<reference evidence="8" key="1">
    <citation type="journal article" date="2023" name="G3 (Bethesda)">
        <title>A reference genome for the long-term kleptoplast-retaining sea slug Elysia crispata morphotype clarki.</title>
        <authorList>
            <person name="Eastman K.E."/>
            <person name="Pendleton A.L."/>
            <person name="Shaikh M.A."/>
            <person name="Suttiyut T."/>
            <person name="Ogas R."/>
            <person name="Tomko P."/>
            <person name="Gavelis G."/>
            <person name="Widhalm J.R."/>
            <person name="Wisecaver J.H."/>
        </authorList>
    </citation>
    <scope>NUCLEOTIDE SEQUENCE</scope>
    <source>
        <strain evidence="8">ECLA1</strain>
    </source>
</reference>
<feature type="transmembrane region" description="Helical" evidence="7">
    <location>
        <begin position="106"/>
        <end position="127"/>
    </location>
</feature>
<dbReference type="PANTHER" id="PTHR20855">
    <property type="entry name" value="ADIPOR/PROGESTIN RECEPTOR-RELATED"/>
    <property type="match status" value="1"/>
</dbReference>
<comment type="similarity">
    <text evidence="2">Belongs to the ADIPOR family.</text>
</comment>
<proteinExistence type="inferred from homology"/>
<evidence type="ECO:0000256" key="5">
    <source>
        <dbReference type="ARBA" id="ARBA00023136"/>
    </source>
</evidence>
<accession>A0AAE0Y2Z0</accession>
<comment type="caution">
    <text evidence="8">The sequence shown here is derived from an EMBL/GenBank/DDBJ whole genome shotgun (WGS) entry which is preliminary data.</text>
</comment>
<comment type="subcellular location">
    <subcellularLocation>
        <location evidence="1">Membrane</location>
        <topology evidence="1">Multi-pass membrane protein</topology>
    </subcellularLocation>
</comment>
<keyword evidence="6" id="KW-0479">Metal-binding</keyword>
<keyword evidence="4 7" id="KW-1133">Transmembrane helix</keyword>
<dbReference type="GO" id="GO:0016020">
    <property type="term" value="C:membrane"/>
    <property type="evidence" value="ECO:0007669"/>
    <property type="project" value="UniProtKB-SubCell"/>
</dbReference>
<keyword evidence="9" id="KW-1185">Reference proteome</keyword>